<dbReference type="PaxDb" id="29760-VIT_02s0025g03910.t01"/>
<feature type="transmembrane region" description="Helical" evidence="1">
    <location>
        <begin position="21"/>
        <end position="43"/>
    </location>
</feature>
<keyword evidence="3" id="KW-1185">Reference proteome</keyword>
<evidence type="ECO:0000256" key="1">
    <source>
        <dbReference type="SAM" id="Phobius"/>
    </source>
</evidence>
<dbReference type="InParanoid" id="D7TW28"/>
<dbReference type="EMBL" id="FN596251">
    <property type="protein sequence ID" value="CBI34703.3"/>
    <property type="molecule type" value="Genomic_DNA"/>
</dbReference>
<keyword evidence="1" id="KW-0472">Membrane</keyword>
<protein>
    <submittedName>
        <fullName evidence="2">Uncharacterized protein</fullName>
    </submittedName>
</protein>
<evidence type="ECO:0000313" key="3">
    <source>
        <dbReference type="Proteomes" id="UP000009183"/>
    </source>
</evidence>
<keyword evidence="1" id="KW-1133">Transmembrane helix</keyword>
<organism evidence="2 3">
    <name type="scientific">Vitis vinifera</name>
    <name type="common">Grape</name>
    <dbReference type="NCBI Taxonomy" id="29760"/>
    <lineage>
        <taxon>Eukaryota</taxon>
        <taxon>Viridiplantae</taxon>
        <taxon>Streptophyta</taxon>
        <taxon>Embryophyta</taxon>
        <taxon>Tracheophyta</taxon>
        <taxon>Spermatophyta</taxon>
        <taxon>Magnoliopsida</taxon>
        <taxon>eudicotyledons</taxon>
        <taxon>Gunneridae</taxon>
        <taxon>Pentapetalae</taxon>
        <taxon>rosids</taxon>
        <taxon>Vitales</taxon>
        <taxon>Vitaceae</taxon>
        <taxon>Viteae</taxon>
        <taxon>Vitis</taxon>
    </lineage>
</organism>
<gene>
    <name evidence="2" type="ordered locus">VIT_02s0025g03910</name>
</gene>
<keyword evidence="1" id="KW-0812">Transmembrane</keyword>
<name>D7TW28_VITVI</name>
<dbReference type="HOGENOM" id="CLU_3161038_0_0_1"/>
<reference evidence="3" key="1">
    <citation type="journal article" date="2007" name="Nature">
        <title>The grapevine genome sequence suggests ancestral hexaploidization in major angiosperm phyla.</title>
        <authorList>
            <consortium name="The French-Italian Public Consortium for Grapevine Genome Characterization."/>
            <person name="Jaillon O."/>
            <person name="Aury J.-M."/>
            <person name="Noel B."/>
            <person name="Policriti A."/>
            <person name="Clepet C."/>
            <person name="Casagrande A."/>
            <person name="Choisne N."/>
            <person name="Aubourg S."/>
            <person name="Vitulo N."/>
            <person name="Jubin C."/>
            <person name="Vezzi A."/>
            <person name="Legeai F."/>
            <person name="Hugueney P."/>
            <person name="Dasilva C."/>
            <person name="Horner D."/>
            <person name="Mica E."/>
            <person name="Jublot D."/>
            <person name="Poulain J."/>
            <person name="Bruyere C."/>
            <person name="Billault A."/>
            <person name="Segurens B."/>
            <person name="Gouyvenoux M."/>
            <person name="Ugarte E."/>
            <person name="Cattonaro F."/>
            <person name="Anthouard V."/>
            <person name="Vico V."/>
            <person name="Del Fabbro C."/>
            <person name="Alaux M."/>
            <person name="Di Gaspero G."/>
            <person name="Dumas V."/>
            <person name="Felice N."/>
            <person name="Paillard S."/>
            <person name="Juman I."/>
            <person name="Moroldo M."/>
            <person name="Scalabrin S."/>
            <person name="Canaguier A."/>
            <person name="Le Clainche I."/>
            <person name="Malacrida G."/>
            <person name="Durand E."/>
            <person name="Pesole G."/>
            <person name="Laucou V."/>
            <person name="Chatelet P."/>
            <person name="Merdinoglu D."/>
            <person name="Delledonne M."/>
            <person name="Pezzotti M."/>
            <person name="Lecharny A."/>
            <person name="Scarpelli C."/>
            <person name="Artiguenave F."/>
            <person name="Pe M.E."/>
            <person name="Valle G."/>
            <person name="Morgante M."/>
            <person name="Caboche M."/>
            <person name="Adam-Blondon A.-F."/>
            <person name="Weissenbach J."/>
            <person name="Quetier F."/>
            <person name="Wincker P."/>
        </authorList>
    </citation>
    <scope>NUCLEOTIDE SEQUENCE [LARGE SCALE GENOMIC DNA]</scope>
    <source>
        <strain evidence="3">cv. Pinot noir / PN40024</strain>
    </source>
</reference>
<dbReference type="Proteomes" id="UP000009183">
    <property type="component" value="Chromosome 2"/>
</dbReference>
<sequence length="48" mass="5317">MRDLLDAKHILLEWRLPSSATYCSYSSSLVSLLLSLGLCSFVWSPTGV</sequence>
<proteinExistence type="predicted"/>
<accession>D7TW28</accession>
<evidence type="ECO:0000313" key="2">
    <source>
        <dbReference type="EMBL" id="CBI34703.3"/>
    </source>
</evidence>
<dbReference type="AlphaFoldDB" id="D7TW28"/>